<keyword evidence="3" id="KW-0285">Flavoprotein</keyword>
<dbReference type="SUPFAM" id="SSF51679">
    <property type="entry name" value="Bacterial luciferase-like"/>
    <property type="match status" value="1"/>
</dbReference>
<feature type="compositionally biased region" description="Basic residues" evidence="12">
    <location>
        <begin position="325"/>
        <end position="370"/>
    </location>
</feature>
<feature type="compositionally biased region" description="Low complexity" evidence="12">
    <location>
        <begin position="275"/>
        <end position="285"/>
    </location>
</feature>
<evidence type="ECO:0000313" key="15">
    <source>
        <dbReference type="Proteomes" id="UP000301309"/>
    </source>
</evidence>
<evidence type="ECO:0000256" key="12">
    <source>
        <dbReference type="SAM" id="MobiDB-lite"/>
    </source>
</evidence>
<keyword evidence="7" id="KW-0503">Monooxygenase</keyword>
<evidence type="ECO:0000256" key="3">
    <source>
        <dbReference type="ARBA" id="ARBA00022630"/>
    </source>
</evidence>
<reference evidence="14 15" key="1">
    <citation type="journal article" date="2020" name="Int. J. Syst. Evol. Microbiol.">
        <title>Reclassification of Streptomyces castelarensis and Streptomyces sporoclivatus as later heterotypic synonyms of Streptomyces antimycoticus.</title>
        <authorList>
            <person name="Komaki H."/>
            <person name="Tamura T."/>
        </authorList>
    </citation>
    <scope>NUCLEOTIDE SEQUENCE [LARGE SCALE GENOMIC DNA]</scope>
    <source>
        <strain evidence="14 15">NBRC 13459</strain>
    </source>
</reference>
<dbReference type="Pfam" id="PF00296">
    <property type="entry name" value="Bac_luciferase"/>
    <property type="match status" value="1"/>
</dbReference>
<name>A0A4D4LKR9_STRVO</name>
<keyword evidence="6" id="KW-0560">Oxidoreductase</keyword>
<evidence type="ECO:0000256" key="9">
    <source>
        <dbReference type="ARBA" id="ARBA00023139"/>
    </source>
</evidence>
<gene>
    <name evidence="14" type="ORF">SVIO_104330</name>
</gene>
<keyword evidence="10" id="KW-0449">Lipoprotein</keyword>
<evidence type="ECO:0000256" key="5">
    <source>
        <dbReference type="ARBA" id="ARBA00022729"/>
    </source>
</evidence>
<evidence type="ECO:0000259" key="13">
    <source>
        <dbReference type="Pfam" id="PF00296"/>
    </source>
</evidence>
<evidence type="ECO:0000256" key="8">
    <source>
        <dbReference type="ARBA" id="ARBA00023136"/>
    </source>
</evidence>
<dbReference type="InterPro" id="IPR036661">
    <property type="entry name" value="Luciferase-like_sf"/>
</dbReference>
<dbReference type="PANTHER" id="PTHR30011:SF16">
    <property type="entry name" value="C2H2 FINGER DOMAIN TRANSCRIPTION FACTOR (EUROFUNG)-RELATED"/>
    <property type="match status" value="1"/>
</dbReference>
<proteinExistence type="inferred from homology"/>
<evidence type="ECO:0000313" key="14">
    <source>
        <dbReference type="EMBL" id="GDY59810.1"/>
    </source>
</evidence>
<organism evidence="14 15">
    <name type="scientific">Streptomyces violaceusniger</name>
    <dbReference type="NCBI Taxonomy" id="68280"/>
    <lineage>
        <taxon>Bacteria</taxon>
        <taxon>Bacillati</taxon>
        <taxon>Actinomycetota</taxon>
        <taxon>Actinomycetes</taxon>
        <taxon>Kitasatosporales</taxon>
        <taxon>Streptomycetaceae</taxon>
        <taxon>Streptomyces</taxon>
        <taxon>Streptomyces violaceusniger group</taxon>
    </lineage>
</organism>
<evidence type="ECO:0000256" key="1">
    <source>
        <dbReference type="ARBA" id="ARBA00004635"/>
    </source>
</evidence>
<dbReference type="AlphaFoldDB" id="A0A4D4LKR9"/>
<dbReference type="CDD" id="cd01095">
    <property type="entry name" value="Nitrilotriacetate_monoxgenase"/>
    <property type="match status" value="1"/>
</dbReference>
<evidence type="ECO:0000256" key="11">
    <source>
        <dbReference type="ARBA" id="ARBA00033748"/>
    </source>
</evidence>
<evidence type="ECO:0000256" key="4">
    <source>
        <dbReference type="ARBA" id="ARBA00022643"/>
    </source>
</evidence>
<accession>A0A4D4LKR9</accession>
<dbReference type="Gene3D" id="3.20.20.30">
    <property type="entry name" value="Luciferase-like domain"/>
    <property type="match status" value="1"/>
</dbReference>
<feature type="domain" description="Luciferase-like" evidence="13">
    <location>
        <begin position="374"/>
        <end position="688"/>
    </location>
</feature>
<dbReference type="InterPro" id="IPR011251">
    <property type="entry name" value="Luciferase-like_dom"/>
</dbReference>
<dbReference type="GO" id="GO:0016705">
    <property type="term" value="F:oxidoreductase activity, acting on paired donors, with incorporation or reduction of molecular oxygen"/>
    <property type="evidence" value="ECO:0007669"/>
    <property type="project" value="InterPro"/>
</dbReference>
<keyword evidence="5" id="KW-0732">Signal</keyword>
<protein>
    <recommendedName>
        <fullName evidence="13">Luciferase-like domain-containing protein</fullName>
    </recommendedName>
</protein>
<dbReference type="GO" id="GO:0004497">
    <property type="term" value="F:monooxygenase activity"/>
    <property type="evidence" value="ECO:0007669"/>
    <property type="project" value="UniProtKB-KW"/>
</dbReference>
<dbReference type="EMBL" id="BJHW01000002">
    <property type="protein sequence ID" value="GDY59810.1"/>
    <property type="molecule type" value="Genomic_DNA"/>
</dbReference>
<sequence>MPFVHDHGFELKSRLPRRIAVTAALSAVALAVGSLVAARVGGEDHPPLGKTLKVGYNQGSIPQSAIVKYIADRVDQDHGITVQPYPVNDANQVNGSTADGKLAANITQHAEWLKVIVANEGYRAKAVQPVFTQAFALYSQKYGSVRELPHGARITLPNDPANQTQALLVLQKVGLIKLKKDVDPLTAQLGDIAENPHDFHWHEVSLDAIARSLPDVDAAINYAYKFRVAKIPIKQRILLPPADERFAIQLVVGDAYADDPAITRLKAAFADPGWPGSSSTTSTWKPSPPRSPPTSVSEPPHDPLARQATPAPQRQRLPVGDLRGRVARPRRRPARRLLPRPLHHHRPHRRGREARRRLPRRHPGPHPRHRPPPEYALEPTVILAGIAAHTSRIGLIATASTSYNEPYNIARRFAALDHLSRGRAGFNAVTTAGPAAARNFGLDQAPAHRDRYRRAAEFVGVVGALWDSWDDDALIGDSARGVFADPARIHAIDHQGEFFRVQGPLNTPRSPQGRPVLVQAGGSPDGIELAAAHAEAVFSAAQTLDEGTAYYRAVKSRAAALGRDPDGIVVLPGLSTVVAATRDEALERLNGLQDLIPLAYGLDRLAALLGIDADALEPDAELPWDLIGPAENVQGLQTFFTVTTDLARRERLTARQLIRRLGGGLGHRVVAGGPADIADTIEEWFTSGAADGFNLMPDVLPGGLAAFAEHVVPELRRRGLFRDDYAGTTLRDHFGLARPSVARYAPDTAEVPAR</sequence>
<dbReference type="InterPro" id="IPR004872">
    <property type="entry name" value="Lipoprotein_NlpA"/>
</dbReference>
<dbReference type="Gene3D" id="3.40.190.10">
    <property type="entry name" value="Periplasmic binding protein-like II"/>
    <property type="match status" value="2"/>
</dbReference>
<dbReference type="Pfam" id="PF03180">
    <property type="entry name" value="Lipoprotein_9"/>
    <property type="match status" value="1"/>
</dbReference>
<dbReference type="GO" id="GO:0016020">
    <property type="term" value="C:membrane"/>
    <property type="evidence" value="ECO:0007669"/>
    <property type="project" value="UniProtKB-SubCell"/>
</dbReference>
<keyword evidence="4" id="KW-0288">FMN</keyword>
<evidence type="ECO:0000256" key="6">
    <source>
        <dbReference type="ARBA" id="ARBA00023002"/>
    </source>
</evidence>
<keyword evidence="15" id="KW-1185">Reference proteome</keyword>
<dbReference type="PANTHER" id="PTHR30011">
    <property type="entry name" value="ALKANESULFONATE MONOOXYGENASE-RELATED"/>
    <property type="match status" value="1"/>
</dbReference>
<dbReference type="NCBIfam" id="TIGR03860">
    <property type="entry name" value="FMN_nitrolo"/>
    <property type="match status" value="1"/>
</dbReference>
<feature type="region of interest" description="Disordered" evidence="12">
    <location>
        <begin position="269"/>
        <end position="375"/>
    </location>
</feature>
<dbReference type="InterPro" id="IPR016215">
    <property type="entry name" value="NTA_MOA"/>
</dbReference>
<keyword evidence="8" id="KW-0472">Membrane</keyword>
<keyword evidence="9" id="KW-0564">Palmitate</keyword>
<dbReference type="SUPFAM" id="SSF53850">
    <property type="entry name" value="Periplasmic binding protein-like II"/>
    <property type="match status" value="1"/>
</dbReference>
<dbReference type="Proteomes" id="UP000301309">
    <property type="component" value="Unassembled WGS sequence"/>
</dbReference>
<comment type="similarity">
    <text evidence="11">Belongs to the NtaA/SnaA/DszA monooxygenase family.</text>
</comment>
<evidence type="ECO:0000256" key="2">
    <source>
        <dbReference type="ARBA" id="ARBA00008973"/>
    </source>
</evidence>
<comment type="subcellular location">
    <subcellularLocation>
        <location evidence="1">Membrane</location>
        <topology evidence="1">Lipid-anchor</topology>
    </subcellularLocation>
</comment>
<evidence type="ECO:0000256" key="7">
    <source>
        <dbReference type="ARBA" id="ARBA00023033"/>
    </source>
</evidence>
<comment type="similarity">
    <text evidence="2">Belongs to the NlpA lipoprotein family.</text>
</comment>
<evidence type="ECO:0000256" key="10">
    <source>
        <dbReference type="ARBA" id="ARBA00023288"/>
    </source>
</evidence>
<dbReference type="InterPro" id="IPR051260">
    <property type="entry name" value="Diverse_substr_monoxygenases"/>
</dbReference>
<dbReference type="CDD" id="cd13600">
    <property type="entry name" value="PBP2_lipoprotein_like_1"/>
    <property type="match status" value="1"/>
</dbReference>
<comment type="caution">
    <text evidence="14">The sequence shown here is derived from an EMBL/GenBank/DDBJ whole genome shotgun (WGS) entry which is preliminary data.</text>
</comment>